<evidence type="ECO:0000313" key="2">
    <source>
        <dbReference type="Proteomes" id="UP000054845"/>
    </source>
</evidence>
<accession>A0A0P1BQP0</accession>
<protein>
    <submittedName>
        <fullName evidence="1">Uncharacterized protein</fullName>
    </submittedName>
</protein>
<name>A0A0P1BQP0_9BASI</name>
<dbReference type="EMBL" id="CCYA01000277">
    <property type="protein sequence ID" value="CEH19204.1"/>
    <property type="molecule type" value="Genomic_DNA"/>
</dbReference>
<evidence type="ECO:0000313" key="1">
    <source>
        <dbReference type="EMBL" id="CEH19204.1"/>
    </source>
</evidence>
<keyword evidence="2" id="KW-1185">Reference proteome</keyword>
<reference evidence="2" key="1">
    <citation type="submission" date="2014-09" db="EMBL/GenBank/DDBJ databases">
        <authorList>
            <person name="Sharma Rahul"/>
            <person name="Thines Marco"/>
        </authorList>
    </citation>
    <scope>NUCLEOTIDE SEQUENCE [LARGE SCALE GENOMIC DNA]</scope>
</reference>
<dbReference type="AlphaFoldDB" id="A0A0P1BQP0"/>
<dbReference type="Proteomes" id="UP000054845">
    <property type="component" value="Unassembled WGS sequence"/>
</dbReference>
<proteinExistence type="predicted"/>
<sequence>MSAHHDAHDYILANPESRRPHLISDMADGLLWKKSAGRMQNADPARSSAA</sequence>
<organism evidence="1 2">
    <name type="scientific">Ceraceosorus bombacis</name>
    <dbReference type="NCBI Taxonomy" id="401625"/>
    <lineage>
        <taxon>Eukaryota</taxon>
        <taxon>Fungi</taxon>
        <taxon>Dikarya</taxon>
        <taxon>Basidiomycota</taxon>
        <taxon>Ustilaginomycotina</taxon>
        <taxon>Exobasidiomycetes</taxon>
        <taxon>Ceraceosorales</taxon>
        <taxon>Ceraceosoraceae</taxon>
        <taxon>Ceraceosorus</taxon>
    </lineage>
</organism>